<dbReference type="Proteomes" id="UP000285430">
    <property type="component" value="Unassembled WGS sequence"/>
</dbReference>
<accession>A0A418ETI4</accession>
<feature type="domain" description="HTH CENPB-type" evidence="2">
    <location>
        <begin position="1"/>
        <end position="51"/>
    </location>
</feature>
<dbReference type="GO" id="GO:0005634">
    <property type="term" value="C:nucleus"/>
    <property type="evidence" value="ECO:0007669"/>
    <property type="project" value="TreeGrafter"/>
</dbReference>
<dbReference type="PANTHER" id="PTHR19303">
    <property type="entry name" value="TRANSPOSON"/>
    <property type="match status" value="1"/>
</dbReference>
<evidence type="ECO:0000259" key="2">
    <source>
        <dbReference type="PROSITE" id="PS51253"/>
    </source>
</evidence>
<evidence type="ECO:0000256" key="1">
    <source>
        <dbReference type="ARBA" id="ARBA00023125"/>
    </source>
</evidence>
<dbReference type="Pfam" id="PF03221">
    <property type="entry name" value="HTH_Tnp_Tc5"/>
    <property type="match status" value="1"/>
</dbReference>
<evidence type="ECO:0000313" key="3">
    <source>
        <dbReference type="EMBL" id="RHZ18691.1"/>
    </source>
</evidence>
<dbReference type="PROSITE" id="PS51253">
    <property type="entry name" value="HTH_CENPB"/>
    <property type="match status" value="1"/>
</dbReference>
<dbReference type="AlphaFoldDB" id="A0A418ETI4"/>
<dbReference type="Gene3D" id="1.10.10.60">
    <property type="entry name" value="Homeodomain-like"/>
    <property type="match status" value="1"/>
</dbReference>
<dbReference type="Pfam" id="PF03184">
    <property type="entry name" value="DDE_1"/>
    <property type="match status" value="1"/>
</dbReference>
<keyword evidence="1" id="KW-0238">DNA-binding</keyword>
<dbReference type="VEuPathDB" id="FungiDB:H257_13015"/>
<dbReference type="InterPro" id="IPR004875">
    <property type="entry name" value="DDE_SF_endonuclease_dom"/>
</dbReference>
<sequence length="252" mass="28145">MRQLKLHVPLSILTVKATTIAKEIDISSDDFVASPGWMLKFRQRYNVKSITLYGEPADVDQTDPELLVKLDALADVVVGYNNSYVFNMDETELFFRVLPRYSLLALGEDMASKAFEEVDVRVAFLPPNCTAWRQPCDLGIIAAMKKRYKFLMLPDVLSFYELYNVVKDSVERAAKKKRPGSAGVKYGRPAHVLDAASNIRAAWENESSSTIKNAFAKADIGVNFSSNIVSSDDNVDDEVVELDVLAQSFFAL</sequence>
<name>A0A418ETI4_APHAT</name>
<reference evidence="3 4" key="1">
    <citation type="submission" date="2018-08" db="EMBL/GenBank/DDBJ databases">
        <title>Aphanomyces genome sequencing and annotation.</title>
        <authorList>
            <person name="Minardi D."/>
            <person name="Oidtmann B."/>
            <person name="Van Der Giezen M."/>
            <person name="Studholme D.J."/>
        </authorList>
    </citation>
    <scope>NUCLEOTIDE SEQUENCE [LARGE SCALE GENOMIC DNA]</scope>
    <source>
        <strain evidence="3 4">Da</strain>
    </source>
</reference>
<comment type="caution">
    <text evidence="3">The sequence shown here is derived from an EMBL/GenBank/DDBJ whole genome shotgun (WGS) entry which is preliminary data.</text>
</comment>
<evidence type="ECO:0000313" key="4">
    <source>
        <dbReference type="Proteomes" id="UP000285430"/>
    </source>
</evidence>
<dbReference type="InterPro" id="IPR050863">
    <property type="entry name" value="CenT-Element_Derived"/>
</dbReference>
<dbReference type="VEuPathDB" id="FungiDB:H257_00233"/>
<dbReference type="EMBL" id="QUTH01003545">
    <property type="protein sequence ID" value="RHZ18691.1"/>
    <property type="molecule type" value="Genomic_DNA"/>
</dbReference>
<protein>
    <recommendedName>
        <fullName evidence="2">HTH CENPB-type domain-containing protein</fullName>
    </recommendedName>
</protein>
<gene>
    <name evidence="3" type="ORF">DYB37_009540</name>
</gene>
<proteinExistence type="predicted"/>
<dbReference type="InterPro" id="IPR006600">
    <property type="entry name" value="HTH_CenpB_DNA-bd_dom"/>
</dbReference>
<organism evidence="3 4">
    <name type="scientific">Aphanomyces astaci</name>
    <name type="common">Crayfish plague agent</name>
    <dbReference type="NCBI Taxonomy" id="112090"/>
    <lineage>
        <taxon>Eukaryota</taxon>
        <taxon>Sar</taxon>
        <taxon>Stramenopiles</taxon>
        <taxon>Oomycota</taxon>
        <taxon>Saprolegniomycetes</taxon>
        <taxon>Saprolegniales</taxon>
        <taxon>Verrucalvaceae</taxon>
        <taxon>Aphanomyces</taxon>
    </lineage>
</organism>
<dbReference type="GO" id="GO:0003677">
    <property type="term" value="F:DNA binding"/>
    <property type="evidence" value="ECO:0007669"/>
    <property type="project" value="UniProtKB-KW"/>
</dbReference>